<evidence type="ECO:0000256" key="1">
    <source>
        <dbReference type="ARBA" id="ARBA00009437"/>
    </source>
</evidence>
<dbReference type="PANTHER" id="PTHR30126">
    <property type="entry name" value="HTH-TYPE TRANSCRIPTIONAL REGULATOR"/>
    <property type="match status" value="1"/>
</dbReference>
<dbReference type="AlphaFoldDB" id="G9WTU7"/>
<keyword evidence="4" id="KW-0804">Transcription</keyword>
<dbReference type="FunFam" id="1.10.10.10:FF:000001">
    <property type="entry name" value="LysR family transcriptional regulator"/>
    <property type="match status" value="1"/>
</dbReference>
<dbReference type="EMBL" id="AFZD01000016">
    <property type="protein sequence ID" value="EHL12150.1"/>
    <property type="molecule type" value="Genomic_DNA"/>
</dbReference>
<dbReference type="Gene3D" id="3.40.190.10">
    <property type="entry name" value="Periplasmic binding protein-like II"/>
    <property type="match status" value="2"/>
</dbReference>
<dbReference type="PRINTS" id="PR00039">
    <property type="entry name" value="HTHLYSR"/>
</dbReference>
<dbReference type="GO" id="GO:0000976">
    <property type="term" value="F:transcription cis-regulatory region binding"/>
    <property type="evidence" value="ECO:0007669"/>
    <property type="project" value="TreeGrafter"/>
</dbReference>
<dbReference type="Gene3D" id="1.10.10.10">
    <property type="entry name" value="Winged helix-like DNA-binding domain superfamily/Winged helix DNA-binding domain"/>
    <property type="match status" value="1"/>
</dbReference>
<evidence type="ECO:0000313" key="6">
    <source>
        <dbReference type="EMBL" id="EHL12150.1"/>
    </source>
</evidence>
<proteinExistence type="inferred from homology"/>
<dbReference type="SUPFAM" id="SSF46785">
    <property type="entry name" value="Winged helix' DNA-binding domain"/>
    <property type="match status" value="1"/>
</dbReference>
<evidence type="ECO:0000259" key="5">
    <source>
        <dbReference type="PROSITE" id="PS50931"/>
    </source>
</evidence>
<dbReference type="InterPro" id="IPR005119">
    <property type="entry name" value="LysR_subst-bd"/>
</dbReference>
<dbReference type="HOGENOM" id="CLU_039613_6_1_9"/>
<evidence type="ECO:0000256" key="2">
    <source>
        <dbReference type="ARBA" id="ARBA00023015"/>
    </source>
</evidence>
<evidence type="ECO:0000313" key="7">
    <source>
        <dbReference type="Proteomes" id="UP000003527"/>
    </source>
</evidence>
<name>G9WTU7_9FIRM</name>
<dbReference type="Proteomes" id="UP000003527">
    <property type="component" value="Unassembled WGS sequence"/>
</dbReference>
<dbReference type="Pfam" id="PF00126">
    <property type="entry name" value="HTH_1"/>
    <property type="match status" value="1"/>
</dbReference>
<dbReference type="Pfam" id="PF03466">
    <property type="entry name" value="LysR_substrate"/>
    <property type="match status" value="1"/>
</dbReference>
<dbReference type="PATRIC" id="fig|796944.3.peg.1170"/>
<feature type="domain" description="HTH lysR-type" evidence="5">
    <location>
        <begin position="9"/>
        <end position="60"/>
    </location>
</feature>
<dbReference type="InterPro" id="IPR000847">
    <property type="entry name" value="LysR_HTH_N"/>
</dbReference>
<accession>G9WTU7</accession>
<dbReference type="InterPro" id="IPR036388">
    <property type="entry name" value="WH-like_DNA-bd_sf"/>
</dbReference>
<dbReference type="PROSITE" id="PS50931">
    <property type="entry name" value="HTH_LYSR"/>
    <property type="match status" value="1"/>
</dbReference>
<dbReference type="SUPFAM" id="SSF53850">
    <property type="entry name" value="Periplasmic binding protein-like II"/>
    <property type="match status" value="1"/>
</dbReference>
<dbReference type="GO" id="GO:0003700">
    <property type="term" value="F:DNA-binding transcription factor activity"/>
    <property type="evidence" value="ECO:0007669"/>
    <property type="project" value="InterPro"/>
</dbReference>
<keyword evidence="2" id="KW-0805">Transcription regulation</keyword>
<comment type="similarity">
    <text evidence="1">Belongs to the LysR transcriptional regulatory family.</text>
</comment>
<dbReference type="RefSeq" id="WP_009536359.1">
    <property type="nucleotide sequence ID" value="NZ_JH414504.1"/>
</dbReference>
<evidence type="ECO:0000256" key="4">
    <source>
        <dbReference type="ARBA" id="ARBA00023163"/>
    </source>
</evidence>
<reference evidence="6 7" key="1">
    <citation type="submission" date="2011-08" db="EMBL/GenBank/DDBJ databases">
        <title>The Genome Sequence of Oribacterium sp. ACB7.</title>
        <authorList>
            <consortium name="The Broad Institute Genome Sequencing Platform"/>
            <person name="Earl A."/>
            <person name="Ward D."/>
            <person name="Feldgarden M."/>
            <person name="Gevers D."/>
            <person name="Sizova M."/>
            <person name="Hazen A."/>
            <person name="Epstein S."/>
            <person name="Young S.K."/>
            <person name="Zeng Q."/>
            <person name="Gargeya S."/>
            <person name="Fitzgerald M."/>
            <person name="Haas B."/>
            <person name="Abouelleil A."/>
            <person name="Alvarado L."/>
            <person name="Arachchi H.M."/>
            <person name="Berlin A."/>
            <person name="Brown A."/>
            <person name="Chapman S.B."/>
            <person name="Chen Z."/>
            <person name="Dunbar C."/>
            <person name="Freedman E."/>
            <person name="Gearin G."/>
            <person name="Gellesch M."/>
            <person name="Goldberg J."/>
            <person name="Griggs A."/>
            <person name="Gujja S."/>
            <person name="Heiman D."/>
            <person name="Howarth C."/>
            <person name="Larson L."/>
            <person name="Lui A."/>
            <person name="MacDonald P.J.P."/>
            <person name="Montmayeur A."/>
            <person name="Murphy C."/>
            <person name="Neiman D."/>
            <person name="Pearson M."/>
            <person name="Priest M."/>
            <person name="Roberts A."/>
            <person name="Saif S."/>
            <person name="Shea T."/>
            <person name="Shenoy N."/>
            <person name="Sisk P."/>
            <person name="Stolte C."/>
            <person name="Sykes S."/>
            <person name="Wortman J."/>
            <person name="Nusbaum C."/>
            <person name="Birren B."/>
        </authorList>
    </citation>
    <scope>NUCLEOTIDE SEQUENCE [LARGE SCALE GENOMIC DNA]</scope>
    <source>
        <strain evidence="6 7">ACB7</strain>
    </source>
</reference>
<dbReference type="CDD" id="cd05466">
    <property type="entry name" value="PBP2_LTTR_substrate"/>
    <property type="match status" value="1"/>
</dbReference>
<dbReference type="InterPro" id="IPR036390">
    <property type="entry name" value="WH_DNA-bd_sf"/>
</dbReference>
<organism evidence="6 7">
    <name type="scientific">Oribacterium asaccharolyticum ACB7</name>
    <dbReference type="NCBI Taxonomy" id="796944"/>
    <lineage>
        <taxon>Bacteria</taxon>
        <taxon>Bacillati</taxon>
        <taxon>Bacillota</taxon>
        <taxon>Clostridia</taxon>
        <taxon>Lachnospirales</taxon>
        <taxon>Lachnospiraceae</taxon>
        <taxon>Oribacterium</taxon>
    </lineage>
</organism>
<comment type="caution">
    <text evidence="6">The sequence shown here is derived from an EMBL/GenBank/DDBJ whole genome shotgun (WGS) entry which is preliminary data.</text>
</comment>
<gene>
    <name evidence="6" type="ORF">HMPREF9624_00457</name>
</gene>
<keyword evidence="3" id="KW-0238">DNA-binding</keyword>
<evidence type="ECO:0000256" key="3">
    <source>
        <dbReference type="ARBA" id="ARBA00023125"/>
    </source>
</evidence>
<protein>
    <recommendedName>
        <fullName evidence="5">HTH lysR-type domain-containing protein</fullName>
    </recommendedName>
</protein>
<keyword evidence="7" id="KW-1185">Reference proteome</keyword>
<dbReference type="PANTHER" id="PTHR30126:SF64">
    <property type="entry name" value="HTH-TYPE TRANSCRIPTIONAL REGULATOR CITR"/>
    <property type="match status" value="1"/>
</dbReference>
<sequence length="300" mass="34409">MEQNLSTYRIFFEVAKQGNISKAAESLYISQPAISKTIVRLEDNLNVKLFKRNSRGVSLTEEGEVLFRHVEEAIHHIEEAESALQKMKDYHIGHLDIGASTTLCRYVLLPYLKMFMEEFPNIQINLKNQDSAKNLQILEAQDIDLALVAIPKHLSPNQRVLLEQDVEDIFVASPKYLENLKALHGNNFSLFQDATVMLMDEKNVSRHYIDMYIRDNQLDFKQIIALNTMDLLIDFAKIDMGISCVIRSFVEKDLENGSLVEIHLTSPIPKRKIGFMYHANNCSKSLESFISFLEKRKGKG</sequence>